<accession>A0A8C0EIQ8</accession>
<protein>
    <submittedName>
        <fullName evidence="2">Uncharacterized protein</fullName>
    </submittedName>
</protein>
<name>A0A8C0EIQ8_BUBBB</name>
<organism evidence="2 3">
    <name type="scientific">Bubo bubo</name>
    <name type="common">Eurasian eagle-owl</name>
    <name type="synonym">Strix bubo</name>
    <dbReference type="NCBI Taxonomy" id="30461"/>
    <lineage>
        <taxon>Eukaryota</taxon>
        <taxon>Metazoa</taxon>
        <taxon>Chordata</taxon>
        <taxon>Craniata</taxon>
        <taxon>Vertebrata</taxon>
        <taxon>Euteleostomi</taxon>
        <taxon>Archelosauria</taxon>
        <taxon>Archosauria</taxon>
        <taxon>Dinosauria</taxon>
        <taxon>Saurischia</taxon>
        <taxon>Theropoda</taxon>
        <taxon>Coelurosauria</taxon>
        <taxon>Aves</taxon>
        <taxon>Neognathae</taxon>
        <taxon>Neoaves</taxon>
        <taxon>Telluraves</taxon>
        <taxon>Strigiformes</taxon>
        <taxon>Strigidae</taxon>
        <taxon>Bubo</taxon>
    </lineage>
</organism>
<proteinExistence type="predicted"/>
<feature type="chain" id="PRO_5034529736" evidence="1">
    <location>
        <begin position="23"/>
        <end position="71"/>
    </location>
</feature>
<evidence type="ECO:0000313" key="2">
    <source>
        <dbReference type="Ensembl" id="ENSBOBP00000003589.1"/>
    </source>
</evidence>
<reference evidence="2" key="2">
    <citation type="submission" date="2025-09" db="UniProtKB">
        <authorList>
            <consortium name="Ensembl"/>
        </authorList>
    </citation>
    <scope>IDENTIFICATION</scope>
</reference>
<dbReference type="Proteomes" id="UP000694567">
    <property type="component" value="Unplaced"/>
</dbReference>
<keyword evidence="1" id="KW-0732">Signal</keyword>
<feature type="signal peptide" evidence="1">
    <location>
        <begin position="1"/>
        <end position="22"/>
    </location>
</feature>
<dbReference type="Ensembl" id="ENSBOBT00000003683.1">
    <property type="protein sequence ID" value="ENSBOBP00000003589.1"/>
    <property type="gene ID" value="ENSBOBG00000002498.1"/>
</dbReference>
<evidence type="ECO:0000313" key="3">
    <source>
        <dbReference type="Proteomes" id="UP000694567"/>
    </source>
</evidence>
<dbReference type="AlphaFoldDB" id="A0A8C0EIQ8"/>
<reference evidence="2" key="1">
    <citation type="submission" date="2025-08" db="UniProtKB">
        <authorList>
            <consortium name="Ensembl"/>
        </authorList>
    </citation>
    <scope>IDENTIFICATION</scope>
</reference>
<keyword evidence="3" id="KW-1185">Reference proteome</keyword>
<evidence type="ECO:0000256" key="1">
    <source>
        <dbReference type="SAM" id="SignalP"/>
    </source>
</evidence>
<sequence>QGIQTCCWAACFLELCALEAEGMSWGSCPFSLGQEEQGSAPGGWFPLVWRRSHSQTHFPPCVLFGRLNPAL</sequence>